<keyword evidence="2 5" id="KW-0812">Transmembrane</keyword>
<evidence type="ECO:0000256" key="2">
    <source>
        <dbReference type="ARBA" id="ARBA00022692"/>
    </source>
</evidence>
<sequence length="428" mass="45646">MLVRDGKLLGRVPYAFVIVGCCCLLQAFGMGLILNCGSLFYVPVCEDMGFLRSEIATYMTGYFVGTTLVTPLAGKLLSRYDIRVVMALAIVVLSFSVGVMSTYTAIWQWQASGFLVGAAGSCIFVLPSATLVGNWFVKRRGMVYGIVMACSSVSAAVFSQVLHGIIVADGWREAYLFVGVASFCVIFPCALLLRRNPFDVGAVPYGLVPNKVVGKASVVRGVAVKVAVVSLAFWCLFVFAGIASFIHGGIEQHLPGYVESVGFTSSFAAAVVSAQSVGSVVDKLVMGWLNDKLGVQRTTIIELVLIVLGILGFVLLHNPVFLIVSAVLFGVQDSLMSVSLPLLIREVFGSKNYTQIHAWIRTGVGVFGSFSGIVVGAAYDFAGTFVPAFLGLMVICFLAMACIRVAYRTSKGLVWEATGCVSDGDAKK</sequence>
<dbReference type="PANTHER" id="PTHR11360">
    <property type="entry name" value="MONOCARBOXYLATE TRANSPORTER"/>
    <property type="match status" value="1"/>
</dbReference>
<evidence type="ECO:0000256" key="1">
    <source>
        <dbReference type="ARBA" id="ARBA00004651"/>
    </source>
</evidence>
<dbReference type="InterPro" id="IPR036259">
    <property type="entry name" value="MFS_trans_sf"/>
</dbReference>
<dbReference type="GO" id="GO:0005886">
    <property type="term" value="C:plasma membrane"/>
    <property type="evidence" value="ECO:0007669"/>
    <property type="project" value="UniProtKB-SubCell"/>
</dbReference>
<feature type="domain" description="Major facilitator superfamily (MFS) profile" evidence="6">
    <location>
        <begin position="15"/>
        <end position="411"/>
    </location>
</feature>
<reference evidence="7 8" key="1">
    <citation type="journal article" date="2018" name="Elife">
        <title>Discovery and characterization of a prevalent human gut bacterial enzyme sufficient for the inactivation of a family of plant toxins.</title>
        <authorList>
            <person name="Koppel N."/>
            <person name="Bisanz J.E."/>
            <person name="Pandelia M.E."/>
            <person name="Turnbaugh P.J."/>
            <person name="Balskus E.P."/>
        </authorList>
    </citation>
    <scope>NUCLEOTIDE SEQUENCE [LARGE SCALE GENOMIC DNA]</scope>
    <source>
        <strain evidence="7 8">3C</strain>
    </source>
</reference>
<evidence type="ECO:0000313" key="8">
    <source>
        <dbReference type="Proteomes" id="UP000254000"/>
    </source>
</evidence>
<dbReference type="OrthoDB" id="182417at2"/>
<name>A0A369LXV9_9ACTN</name>
<accession>A0A369LXV9</accession>
<keyword evidence="3 5" id="KW-1133">Transmembrane helix</keyword>
<feature type="transmembrane region" description="Helical" evidence="5">
    <location>
        <begin position="113"/>
        <end position="136"/>
    </location>
</feature>
<keyword evidence="8" id="KW-1185">Reference proteome</keyword>
<comment type="caution">
    <text evidence="7">The sequence shown here is derived from an EMBL/GenBank/DDBJ whole genome shotgun (WGS) entry which is preliminary data.</text>
</comment>
<dbReference type="InterPro" id="IPR011701">
    <property type="entry name" value="MFS"/>
</dbReference>
<dbReference type="EMBL" id="PPTS01000008">
    <property type="protein sequence ID" value="RDB63025.1"/>
    <property type="molecule type" value="Genomic_DNA"/>
</dbReference>
<feature type="transmembrane region" description="Helical" evidence="5">
    <location>
        <begin position="12"/>
        <end position="35"/>
    </location>
</feature>
<dbReference type="PROSITE" id="PS50850">
    <property type="entry name" value="MFS"/>
    <property type="match status" value="1"/>
</dbReference>
<gene>
    <name evidence="7" type="ORF">C1877_12915</name>
</gene>
<evidence type="ECO:0000256" key="4">
    <source>
        <dbReference type="ARBA" id="ARBA00023136"/>
    </source>
</evidence>
<feature type="transmembrane region" description="Helical" evidence="5">
    <location>
        <begin position="322"/>
        <end position="344"/>
    </location>
</feature>
<feature type="transmembrane region" description="Helical" evidence="5">
    <location>
        <begin position="55"/>
        <end position="73"/>
    </location>
</feature>
<dbReference type="InterPro" id="IPR050327">
    <property type="entry name" value="Proton-linked_MCT"/>
</dbReference>
<evidence type="ECO:0000256" key="3">
    <source>
        <dbReference type="ARBA" id="ARBA00022989"/>
    </source>
</evidence>
<comment type="subcellular location">
    <subcellularLocation>
        <location evidence="1">Cell membrane</location>
        <topology evidence="1">Multi-pass membrane protein</topology>
    </subcellularLocation>
</comment>
<feature type="transmembrane region" description="Helical" evidence="5">
    <location>
        <begin position="356"/>
        <end position="379"/>
    </location>
</feature>
<dbReference type="InterPro" id="IPR020846">
    <property type="entry name" value="MFS_dom"/>
</dbReference>
<dbReference type="Pfam" id="PF07690">
    <property type="entry name" value="MFS_1"/>
    <property type="match status" value="1"/>
</dbReference>
<dbReference type="SUPFAM" id="SSF103473">
    <property type="entry name" value="MFS general substrate transporter"/>
    <property type="match status" value="1"/>
</dbReference>
<proteinExistence type="predicted"/>
<protein>
    <recommendedName>
        <fullName evidence="6">Major facilitator superfamily (MFS) profile domain-containing protein</fullName>
    </recommendedName>
</protein>
<feature type="transmembrane region" description="Helical" evidence="5">
    <location>
        <begin position="385"/>
        <end position="407"/>
    </location>
</feature>
<feature type="transmembrane region" description="Helical" evidence="5">
    <location>
        <begin position="266"/>
        <end position="286"/>
    </location>
</feature>
<evidence type="ECO:0000313" key="7">
    <source>
        <dbReference type="EMBL" id="RDB63025.1"/>
    </source>
</evidence>
<feature type="transmembrane region" description="Helical" evidence="5">
    <location>
        <begin position="222"/>
        <end position="246"/>
    </location>
</feature>
<feature type="transmembrane region" description="Helical" evidence="5">
    <location>
        <begin position="298"/>
        <end position="316"/>
    </location>
</feature>
<feature type="transmembrane region" description="Helical" evidence="5">
    <location>
        <begin position="85"/>
        <end position="107"/>
    </location>
</feature>
<dbReference type="PANTHER" id="PTHR11360:SF290">
    <property type="entry name" value="MONOCARBOXYLATE MFS PERMEASE"/>
    <property type="match status" value="1"/>
</dbReference>
<feature type="transmembrane region" description="Helical" evidence="5">
    <location>
        <begin position="174"/>
        <end position="193"/>
    </location>
</feature>
<feature type="transmembrane region" description="Helical" evidence="5">
    <location>
        <begin position="143"/>
        <end position="168"/>
    </location>
</feature>
<keyword evidence="4 5" id="KW-0472">Membrane</keyword>
<dbReference type="GO" id="GO:0022857">
    <property type="term" value="F:transmembrane transporter activity"/>
    <property type="evidence" value="ECO:0007669"/>
    <property type="project" value="InterPro"/>
</dbReference>
<dbReference type="GeneID" id="78360594"/>
<organism evidence="7 8">
    <name type="scientific">Gordonibacter pamelaeae</name>
    <dbReference type="NCBI Taxonomy" id="471189"/>
    <lineage>
        <taxon>Bacteria</taxon>
        <taxon>Bacillati</taxon>
        <taxon>Actinomycetota</taxon>
        <taxon>Coriobacteriia</taxon>
        <taxon>Eggerthellales</taxon>
        <taxon>Eggerthellaceae</taxon>
        <taxon>Gordonibacter</taxon>
    </lineage>
</organism>
<dbReference type="Proteomes" id="UP000254000">
    <property type="component" value="Unassembled WGS sequence"/>
</dbReference>
<dbReference type="RefSeq" id="WP_114569352.1">
    <property type="nucleotide sequence ID" value="NZ_CABMMS010000008.1"/>
</dbReference>
<evidence type="ECO:0000259" key="6">
    <source>
        <dbReference type="PROSITE" id="PS50850"/>
    </source>
</evidence>
<evidence type="ECO:0000256" key="5">
    <source>
        <dbReference type="SAM" id="Phobius"/>
    </source>
</evidence>
<dbReference type="AlphaFoldDB" id="A0A369LXV9"/>
<dbReference type="Gene3D" id="1.20.1250.20">
    <property type="entry name" value="MFS general substrate transporter like domains"/>
    <property type="match status" value="2"/>
</dbReference>